<dbReference type="SUPFAM" id="SSF48371">
    <property type="entry name" value="ARM repeat"/>
    <property type="match status" value="1"/>
</dbReference>
<evidence type="ECO:0000313" key="1">
    <source>
        <dbReference type="EMBL" id="PXF46859.1"/>
    </source>
</evidence>
<dbReference type="EMBL" id="NBIV01000032">
    <property type="protein sequence ID" value="PXF46859.1"/>
    <property type="molecule type" value="Genomic_DNA"/>
</dbReference>
<dbReference type="OrthoDB" id="10422895at2759"/>
<evidence type="ECO:0000313" key="2">
    <source>
        <dbReference type="Proteomes" id="UP000247409"/>
    </source>
</evidence>
<gene>
    <name evidence="1" type="ORF">BWQ96_03388</name>
</gene>
<proteinExistence type="predicted"/>
<dbReference type="Proteomes" id="UP000247409">
    <property type="component" value="Unassembled WGS sequence"/>
</dbReference>
<dbReference type="AlphaFoldDB" id="A0A2V3IXN0"/>
<sequence length="544" mass="60711">MSPSTIRTTALPSKFIERAIVLLLGLSFGEHDDGTQRRVISQKLADVINKWVSGLLAADFASDEVEATFLAFSKLLHSEGVPELIMWSEVPISDIDSLIHLHWVRASRNLIELPLPPAKPIELAIDSLSTGLKLLDFAAAKDNRRSAAANTAPAHLIFATTRLLLSRERLPNRETERIGFVCEESLEHLLRMRRFERKADLLSSLFQSVIPLIRLAVEVDLNTLKPAYNIHCIAPTSHVLHRLMCDATDQNLNDNAGEVLAILRDLAEAVQEHIRVQALYSMSFLSSRIPLFSMQPSKTCESLLSAIVWNDAPTLMTAIPLLAALLPRTRISDSQARRYSAAVSKIVETIVRLMQTRENGTSNAEHALVLTNAKAAVELAGLVPPLLKELMMRHMGWLTALSDFAKRIANMARHGDIQVSDIVHVLTVLSDSVKWAWLRVDSFRSDVFEACLSVFMETKDVEDSFLIRTEIKRIVLQLGKCGRVDQILEIVQEVRQSSNGYDSLRSVAEFCKEIENDISFENENDDQATIAGGALFSRFFSELV</sequence>
<accession>A0A2V3IXN0</accession>
<dbReference type="InterPro" id="IPR016024">
    <property type="entry name" value="ARM-type_fold"/>
</dbReference>
<name>A0A2V3IXN0_9FLOR</name>
<keyword evidence="2" id="KW-1185">Reference proteome</keyword>
<comment type="caution">
    <text evidence="1">The sequence shown here is derived from an EMBL/GenBank/DDBJ whole genome shotgun (WGS) entry which is preliminary data.</text>
</comment>
<reference evidence="1 2" key="1">
    <citation type="journal article" date="2018" name="Mol. Biol. Evol.">
        <title>Analysis of the draft genome of the red seaweed Gracilariopsis chorda provides insights into genome size evolution in Rhodophyta.</title>
        <authorList>
            <person name="Lee J."/>
            <person name="Yang E.C."/>
            <person name="Graf L."/>
            <person name="Yang J.H."/>
            <person name="Qiu H."/>
            <person name="Zel Zion U."/>
            <person name="Chan C.X."/>
            <person name="Stephens T.G."/>
            <person name="Weber A.P.M."/>
            <person name="Boo G.H."/>
            <person name="Boo S.M."/>
            <person name="Kim K.M."/>
            <person name="Shin Y."/>
            <person name="Jung M."/>
            <person name="Lee S.J."/>
            <person name="Yim H.S."/>
            <person name="Lee J.H."/>
            <person name="Bhattacharya D."/>
            <person name="Yoon H.S."/>
        </authorList>
    </citation>
    <scope>NUCLEOTIDE SEQUENCE [LARGE SCALE GENOMIC DNA]</scope>
    <source>
        <strain evidence="1 2">SKKU-2015</strain>
        <tissue evidence="1">Whole body</tissue>
    </source>
</reference>
<protein>
    <submittedName>
        <fullName evidence="1">Uncharacterized protein</fullName>
    </submittedName>
</protein>
<organism evidence="1 2">
    <name type="scientific">Gracilariopsis chorda</name>
    <dbReference type="NCBI Taxonomy" id="448386"/>
    <lineage>
        <taxon>Eukaryota</taxon>
        <taxon>Rhodophyta</taxon>
        <taxon>Florideophyceae</taxon>
        <taxon>Rhodymeniophycidae</taxon>
        <taxon>Gracilariales</taxon>
        <taxon>Gracilariaceae</taxon>
        <taxon>Gracilariopsis</taxon>
    </lineage>
</organism>